<dbReference type="CDD" id="cd00383">
    <property type="entry name" value="trans_reg_C"/>
    <property type="match status" value="1"/>
</dbReference>
<protein>
    <recommendedName>
        <fullName evidence="4">OmpR/PhoB-type domain-containing protein</fullName>
    </recommendedName>
</protein>
<dbReference type="EMBL" id="VSSR01000079">
    <property type="protein sequence ID" value="TYL73076.1"/>
    <property type="molecule type" value="Genomic_DNA"/>
</dbReference>
<comment type="caution">
    <text evidence="5">The sequence shown here is derived from an EMBL/GenBank/DDBJ whole genome shotgun (WGS) entry which is preliminary data.</text>
</comment>
<evidence type="ECO:0000259" key="4">
    <source>
        <dbReference type="PROSITE" id="PS51755"/>
    </source>
</evidence>
<dbReference type="OrthoDB" id="9807521at2"/>
<proteinExistence type="predicted"/>
<dbReference type="SMART" id="SM00028">
    <property type="entry name" value="TPR"/>
    <property type="match status" value="3"/>
</dbReference>
<dbReference type="Proteomes" id="UP000324853">
    <property type="component" value="Unassembled WGS sequence"/>
</dbReference>
<keyword evidence="6" id="KW-1185">Reference proteome</keyword>
<dbReference type="GO" id="GO:0006355">
    <property type="term" value="P:regulation of DNA-templated transcription"/>
    <property type="evidence" value="ECO:0007669"/>
    <property type="project" value="InterPro"/>
</dbReference>
<feature type="repeat" description="TPR" evidence="2">
    <location>
        <begin position="351"/>
        <end position="384"/>
    </location>
</feature>
<evidence type="ECO:0000256" key="3">
    <source>
        <dbReference type="PROSITE-ProRule" id="PRU01091"/>
    </source>
</evidence>
<dbReference type="SUPFAM" id="SSF46894">
    <property type="entry name" value="C-terminal effector domain of the bipartite response regulators"/>
    <property type="match status" value="1"/>
</dbReference>
<dbReference type="InterPro" id="IPR011990">
    <property type="entry name" value="TPR-like_helical_dom_sf"/>
</dbReference>
<dbReference type="InterPro" id="IPR036388">
    <property type="entry name" value="WH-like_DNA-bd_sf"/>
</dbReference>
<keyword evidence="2" id="KW-0802">TPR repeat</keyword>
<dbReference type="PANTHER" id="PTHR12558:SF33">
    <property type="entry name" value="BLL7664 PROTEIN"/>
    <property type="match status" value="1"/>
</dbReference>
<dbReference type="RefSeq" id="WP_148755925.1">
    <property type="nucleotide sequence ID" value="NZ_VSSR01000079.1"/>
</dbReference>
<dbReference type="SUPFAM" id="SSF48452">
    <property type="entry name" value="TPR-like"/>
    <property type="match status" value="1"/>
</dbReference>
<dbReference type="GO" id="GO:0003677">
    <property type="term" value="F:DNA binding"/>
    <property type="evidence" value="ECO:0007669"/>
    <property type="project" value="UniProtKB-UniRule"/>
</dbReference>
<gene>
    <name evidence="5" type="ORF">FXB38_37325</name>
</gene>
<dbReference type="PANTHER" id="PTHR12558">
    <property type="entry name" value="CELL DIVISION CYCLE 16,23,27"/>
    <property type="match status" value="1"/>
</dbReference>
<keyword evidence="1 3" id="KW-0238">DNA-binding</keyword>
<dbReference type="Gene3D" id="1.25.40.10">
    <property type="entry name" value="Tetratricopeptide repeat domain"/>
    <property type="match status" value="1"/>
</dbReference>
<reference evidence="5 6" key="1">
    <citation type="submission" date="2019-08" db="EMBL/GenBank/DDBJ databases">
        <title>Bradyrhizobium hipponensis sp. nov., a rhizobium isolated from a Lupinus angustifolius root nodule in Tunisia.</title>
        <authorList>
            <person name="Off K."/>
            <person name="Rejili M."/>
            <person name="Mars M."/>
            <person name="Brachmann A."/>
            <person name="Marin M."/>
        </authorList>
    </citation>
    <scope>NUCLEOTIDE SEQUENCE [LARGE SCALE GENOMIC DNA]</scope>
    <source>
        <strain evidence="5 6">CTAW11</strain>
    </source>
</reference>
<dbReference type="PROSITE" id="PS51755">
    <property type="entry name" value="OMPR_PHOB"/>
    <property type="match status" value="1"/>
</dbReference>
<dbReference type="InterPro" id="IPR019734">
    <property type="entry name" value="TPR_rpt"/>
</dbReference>
<dbReference type="InterPro" id="IPR001867">
    <property type="entry name" value="OmpR/PhoB-type_DNA-bd"/>
</dbReference>
<dbReference type="AlphaFoldDB" id="A0A5S4W345"/>
<name>A0A5S4W345_9BRAD</name>
<evidence type="ECO:0000256" key="1">
    <source>
        <dbReference type="ARBA" id="ARBA00023125"/>
    </source>
</evidence>
<dbReference type="Gene3D" id="1.10.10.10">
    <property type="entry name" value="Winged helix-like DNA-binding domain superfamily/Winged helix DNA-binding domain"/>
    <property type="match status" value="1"/>
</dbReference>
<dbReference type="Gene3D" id="3.40.50.10070">
    <property type="entry name" value="TolB, N-terminal domain"/>
    <property type="match status" value="1"/>
</dbReference>
<dbReference type="Pfam" id="PF00486">
    <property type="entry name" value="Trans_reg_C"/>
    <property type="match status" value="1"/>
</dbReference>
<sequence length="519" mass="57785">MQFLFQDHLLDTDRRELSREQVPVSVEPQVFDLVVHLMENRDRVVSKDELIDKIWHGRSVSESTLTSRINAARKAIGDSGANQALIRTIARKGFRFVGDVETKSAAAATEPRRSVTTSHAIPALPDRPAIAVLPFTNMSGDREQEYFSDGISEDIITALSKLRWFFVVARNSSFVYKGRAVHLHEIARELGVRYVLEGSVRRSGDRVRISAQLNDVSTGGHLWAERYDRELADIFAVQDEITEAIVAAIEPQLYAAENFRAQQKPPGSLDAWDFVMRALSHYWHITREDNASAQALLEQAIAIDPAYGKALGLLATSHIFGAHMGWADMAATVPVAERAALAAVEADRDDAWAHHGLAYAYLFRRRFDDALAEFELTLTLNPNFAMAHAFYGVTLCYAGRWQDGDAAARRALQLSPRDPLAAIYCGVAGYAQFIGRNYEDAMQMARESMRQRADFVGAHRVLTAAAGMSGDPALAASALEGLRRTQPGISLAWITRELPMLREEDRAHYLEGFRRAGMR</sequence>
<evidence type="ECO:0000313" key="6">
    <source>
        <dbReference type="Proteomes" id="UP000324853"/>
    </source>
</evidence>
<dbReference type="GO" id="GO:0000160">
    <property type="term" value="P:phosphorelay signal transduction system"/>
    <property type="evidence" value="ECO:0007669"/>
    <property type="project" value="InterPro"/>
</dbReference>
<accession>A0A5S4W345</accession>
<dbReference type="PROSITE" id="PS50005">
    <property type="entry name" value="TPR"/>
    <property type="match status" value="1"/>
</dbReference>
<evidence type="ECO:0000313" key="5">
    <source>
        <dbReference type="EMBL" id="TYL73076.1"/>
    </source>
</evidence>
<evidence type="ECO:0000256" key="2">
    <source>
        <dbReference type="PROSITE-ProRule" id="PRU00339"/>
    </source>
</evidence>
<dbReference type="InterPro" id="IPR016032">
    <property type="entry name" value="Sig_transdc_resp-reg_C-effctor"/>
</dbReference>
<dbReference type="SMART" id="SM00862">
    <property type="entry name" value="Trans_reg_C"/>
    <property type="match status" value="1"/>
</dbReference>
<organism evidence="5 6">
    <name type="scientific">Bradyrhizobium cytisi</name>
    <dbReference type="NCBI Taxonomy" id="515489"/>
    <lineage>
        <taxon>Bacteria</taxon>
        <taxon>Pseudomonadati</taxon>
        <taxon>Pseudomonadota</taxon>
        <taxon>Alphaproteobacteria</taxon>
        <taxon>Hyphomicrobiales</taxon>
        <taxon>Nitrobacteraceae</taxon>
        <taxon>Bradyrhizobium</taxon>
    </lineage>
</organism>
<feature type="DNA-binding region" description="OmpR/PhoB-type" evidence="3">
    <location>
        <begin position="1"/>
        <end position="98"/>
    </location>
</feature>
<feature type="domain" description="OmpR/PhoB-type" evidence="4">
    <location>
        <begin position="1"/>
        <end position="98"/>
    </location>
</feature>